<reference evidence="2 3" key="1">
    <citation type="submission" date="2024-01" db="EMBL/GenBank/DDBJ databases">
        <title>A telomere-to-telomere, gap-free genome of sweet tea (Lithocarpus litseifolius).</title>
        <authorList>
            <person name="Zhou J."/>
        </authorList>
    </citation>
    <scope>NUCLEOTIDE SEQUENCE [LARGE SCALE GENOMIC DNA]</scope>
    <source>
        <strain evidence="2">Zhou-2022a</strain>
        <tissue evidence="2">Leaf</tissue>
    </source>
</reference>
<evidence type="ECO:0000256" key="1">
    <source>
        <dbReference type="SAM" id="MobiDB-lite"/>
    </source>
</evidence>
<gene>
    <name evidence="2" type="ORF">SO802_030114</name>
</gene>
<feature type="compositionally biased region" description="Polar residues" evidence="1">
    <location>
        <begin position="132"/>
        <end position="154"/>
    </location>
</feature>
<dbReference type="AlphaFoldDB" id="A0AAW2BYD1"/>
<proteinExistence type="predicted"/>
<organism evidence="2 3">
    <name type="scientific">Lithocarpus litseifolius</name>
    <dbReference type="NCBI Taxonomy" id="425828"/>
    <lineage>
        <taxon>Eukaryota</taxon>
        <taxon>Viridiplantae</taxon>
        <taxon>Streptophyta</taxon>
        <taxon>Embryophyta</taxon>
        <taxon>Tracheophyta</taxon>
        <taxon>Spermatophyta</taxon>
        <taxon>Magnoliopsida</taxon>
        <taxon>eudicotyledons</taxon>
        <taxon>Gunneridae</taxon>
        <taxon>Pentapetalae</taxon>
        <taxon>rosids</taxon>
        <taxon>fabids</taxon>
        <taxon>Fagales</taxon>
        <taxon>Fagaceae</taxon>
        <taxon>Lithocarpus</taxon>
    </lineage>
</organism>
<dbReference type="EMBL" id="JAZDWU010000010">
    <property type="protein sequence ID" value="KAK9989875.1"/>
    <property type="molecule type" value="Genomic_DNA"/>
</dbReference>
<accession>A0AAW2BYD1</accession>
<dbReference type="Proteomes" id="UP001459277">
    <property type="component" value="Unassembled WGS sequence"/>
</dbReference>
<keyword evidence="3" id="KW-1185">Reference proteome</keyword>
<protein>
    <submittedName>
        <fullName evidence="2">Uncharacterized protein</fullName>
    </submittedName>
</protein>
<name>A0AAW2BYD1_9ROSI</name>
<sequence>MSTTQRSERPHDQNADVGSRYKVLLKLYSNLAVRAALTDETFRISLDAHESTLNKVEANLKNLSIEESTVGSTHFKSKAQQANDNVQTTNCEGNKIKGIKLKGRQACGGTSRRRKGALEKATRKRKRQTKASSHIQQLTPEDSMGNSNTPSFTDMLNLTQEDSMTNLNTPGFTDMLNLTQAQLPKVGNQRNYEDVE</sequence>
<comment type="caution">
    <text evidence="2">The sequence shown here is derived from an EMBL/GenBank/DDBJ whole genome shotgun (WGS) entry which is preliminary data.</text>
</comment>
<evidence type="ECO:0000313" key="2">
    <source>
        <dbReference type="EMBL" id="KAK9989875.1"/>
    </source>
</evidence>
<feature type="region of interest" description="Disordered" evidence="1">
    <location>
        <begin position="103"/>
        <end position="154"/>
    </location>
</feature>
<evidence type="ECO:0000313" key="3">
    <source>
        <dbReference type="Proteomes" id="UP001459277"/>
    </source>
</evidence>